<keyword evidence="7" id="KW-0863">Zinc-finger</keyword>
<keyword evidence="12 15" id="KW-0010">Activator</keyword>
<keyword evidence="8" id="KW-0862">Zinc</keyword>
<gene>
    <name evidence="21" type="primary">ABSGL_08098.1 scaffold 9591</name>
</gene>
<dbReference type="Pfam" id="PF22600">
    <property type="entry name" value="MTPAP-like_central"/>
    <property type="match status" value="1"/>
</dbReference>
<feature type="compositionally biased region" description="Low complexity" evidence="16">
    <location>
        <begin position="1047"/>
        <end position="1068"/>
    </location>
</feature>
<dbReference type="InterPro" id="IPR013246">
    <property type="entry name" value="SAGA_su_Sgf11"/>
</dbReference>
<feature type="compositionally biased region" description="Low complexity" evidence="16">
    <location>
        <begin position="941"/>
        <end position="950"/>
    </location>
</feature>
<feature type="region of interest" description="Disordered" evidence="16">
    <location>
        <begin position="941"/>
        <end position="964"/>
    </location>
</feature>
<feature type="chain" id="PRO_5007844203" description="SAGA-associated factor 11" evidence="18">
    <location>
        <begin position="21"/>
        <end position="1245"/>
    </location>
</feature>
<feature type="domain" description="Poly(A) RNA polymerase mitochondrial-like central palm" evidence="20">
    <location>
        <begin position="446"/>
        <end position="577"/>
    </location>
</feature>
<comment type="similarity">
    <text evidence="4">Belongs to the DNA polymerase type-B-like family.</text>
</comment>
<feature type="compositionally biased region" description="Polar residues" evidence="16">
    <location>
        <begin position="199"/>
        <end position="208"/>
    </location>
</feature>
<feature type="compositionally biased region" description="Polar residues" evidence="16">
    <location>
        <begin position="327"/>
        <end position="341"/>
    </location>
</feature>
<dbReference type="Proteomes" id="UP000078561">
    <property type="component" value="Unassembled WGS sequence"/>
</dbReference>
<reference evidence="21" key="1">
    <citation type="submission" date="2016-04" db="EMBL/GenBank/DDBJ databases">
        <authorList>
            <person name="Evans L.H."/>
            <person name="Alamgir A."/>
            <person name="Owens N."/>
            <person name="Weber N.D."/>
            <person name="Virtaneva K."/>
            <person name="Barbian K."/>
            <person name="Babar A."/>
            <person name="Rosenke K."/>
        </authorList>
    </citation>
    <scope>NUCLEOTIDE SEQUENCE [LARGE SCALE GENOMIC DNA]</scope>
    <source>
        <strain evidence="21">CBS 101.48</strain>
    </source>
</reference>
<dbReference type="Gene3D" id="1.10.1410.10">
    <property type="match status" value="1"/>
</dbReference>
<evidence type="ECO:0000256" key="5">
    <source>
        <dbReference type="ARBA" id="ARBA00022679"/>
    </source>
</evidence>
<feature type="region of interest" description="Disordered" evidence="16">
    <location>
        <begin position="984"/>
        <end position="1188"/>
    </location>
</feature>
<evidence type="ECO:0000256" key="15">
    <source>
        <dbReference type="RuleBase" id="RU261113"/>
    </source>
</evidence>
<dbReference type="GO" id="GO:0031123">
    <property type="term" value="P:RNA 3'-end processing"/>
    <property type="evidence" value="ECO:0007669"/>
    <property type="project" value="TreeGrafter"/>
</dbReference>
<proteinExistence type="inferred from homology"/>
<evidence type="ECO:0000256" key="18">
    <source>
        <dbReference type="SAM" id="SignalP"/>
    </source>
</evidence>
<keyword evidence="10" id="KW-0156">Chromatin regulator</keyword>
<keyword evidence="9" id="KW-0460">Magnesium</keyword>
<feature type="region of interest" description="Disordered" evidence="16">
    <location>
        <begin position="799"/>
        <end position="829"/>
    </location>
</feature>
<feature type="signal peptide" evidence="18">
    <location>
        <begin position="1"/>
        <end position="20"/>
    </location>
</feature>
<feature type="region of interest" description="Disordered" evidence="16">
    <location>
        <begin position="327"/>
        <end position="393"/>
    </location>
</feature>
<feature type="compositionally biased region" description="Polar residues" evidence="16">
    <location>
        <begin position="1069"/>
        <end position="1086"/>
    </location>
</feature>
<feature type="compositionally biased region" description="Low complexity" evidence="16">
    <location>
        <begin position="1114"/>
        <end position="1129"/>
    </location>
</feature>
<evidence type="ECO:0000256" key="3">
    <source>
        <dbReference type="ARBA" id="ARBA00004123"/>
    </source>
</evidence>
<dbReference type="InterPro" id="IPR043519">
    <property type="entry name" value="NT_sf"/>
</dbReference>
<evidence type="ECO:0000256" key="12">
    <source>
        <dbReference type="ARBA" id="ARBA00023159"/>
    </source>
</evidence>
<dbReference type="CDD" id="cd05402">
    <property type="entry name" value="NT_PAP_TUTase"/>
    <property type="match status" value="1"/>
</dbReference>
<evidence type="ECO:0000313" key="21">
    <source>
        <dbReference type="EMBL" id="SAM02319.1"/>
    </source>
</evidence>
<comment type="cofactor">
    <cofactor evidence="2">
        <name>Mg(2+)</name>
        <dbReference type="ChEBI" id="CHEBI:18420"/>
    </cofactor>
</comment>
<dbReference type="InParanoid" id="A0A163M8F7"/>
<evidence type="ECO:0000256" key="13">
    <source>
        <dbReference type="ARBA" id="ARBA00023163"/>
    </source>
</evidence>
<dbReference type="GO" id="GO:0010605">
    <property type="term" value="P:negative regulation of macromolecule metabolic process"/>
    <property type="evidence" value="ECO:0007669"/>
    <property type="project" value="UniProtKB-ARBA"/>
</dbReference>
<organism evidence="21">
    <name type="scientific">Absidia glauca</name>
    <name type="common">Pin mould</name>
    <dbReference type="NCBI Taxonomy" id="4829"/>
    <lineage>
        <taxon>Eukaryota</taxon>
        <taxon>Fungi</taxon>
        <taxon>Fungi incertae sedis</taxon>
        <taxon>Mucoromycota</taxon>
        <taxon>Mucoromycotina</taxon>
        <taxon>Mucoromycetes</taxon>
        <taxon>Mucorales</taxon>
        <taxon>Cunninghamellaceae</taxon>
        <taxon>Absidia</taxon>
    </lineage>
</organism>
<dbReference type="InterPro" id="IPR054708">
    <property type="entry name" value="MTPAP-like_central"/>
</dbReference>
<dbReference type="AlphaFoldDB" id="A0A163M8F7"/>
<dbReference type="InterPro" id="IPR002058">
    <property type="entry name" value="PAP_assoc"/>
</dbReference>
<feature type="compositionally biased region" description="Polar residues" evidence="16">
    <location>
        <begin position="984"/>
        <end position="993"/>
    </location>
</feature>
<evidence type="ECO:0000256" key="6">
    <source>
        <dbReference type="ARBA" id="ARBA00022723"/>
    </source>
</evidence>
<evidence type="ECO:0000256" key="9">
    <source>
        <dbReference type="ARBA" id="ARBA00022842"/>
    </source>
</evidence>
<dbReference type="EMBL" id="LT553804">
    <property type="protein sequence ID" value="SAM02319.1"/>
    <property type="molecule type" value="Genomic_DNA"/>
</dbReference>
<comment type="cofactor">
    <cofactor evidence="1">
        <name>Mn(2+)</name>
        <dbReference type="ChEBI" id="CHEBI:29035"/>
    </cofactor>
</comment>
<evidence type="ECO:0000256" key="10">
    <source>
        <dbReference type="ARBA" id="ARBA00022853"/>
    </source>
</evidence>
<evidence type="ECO:0000256" key="4">
    <source>
        <dbReference type="ARBA" id="ARBA00008593"/>
    </source>
</evidence>
<dbReference type="Pfam" id="PF08209">
    <property type="entry name" value="Sgf11"/>
    <property type="match status" value="1"/>
</dbReference>
<sequence>MVETFSLFFVSLQLIRLNFGSMLTATTTKNQRTNGPPTSTLFPGKGIDKQRRDGSSKPFKKLLSEQNKKLDELQQIETALQTRLPQLMKKETTSVGATGTGTRAEHTKATVAFSLLGDLIDECIYDVTFQAHRDMKKSNSQCQIFTKPGLDVFGNSFTTNNLPYYECVNCSKVISSSRYAPHLEKCLGLAGRSSSRVANQRLGSSSPAHNEGEALERKRKKDHHMNSARLYDLQSEVNPLSFPRLSSLRYLIVVVICLTLSIGVLITFIVILPLDDAQKRPLIITILLLLVGFFLAILNKKQRTMPLPLITSRDSFIDSLQDAPSSTTAALHQGVSPTSTDSHGDKIGSAHTITKTPSSCDSKQDHQHNPAASEVVVQQTMSTSLQSSTLSDSCSDDFVNEPMHSPPTPPTELKTDLDGNLETNETLLSGEPDIPIVLDGGEEDQLSVTMLALYKDLLPTRESYNRRMGLVQRIEQLLNTEWPDRNIKANLFGSSVNDLGTSQSDVDLCITTSWNGLRNVRLLAKLFRRCGMQHVVCVPRAKVPIVRLFDSESQLACDMNVNNTMALENTKMIRTYVAIDPRVRPLAMIIKHWTKQRALNDAADGGTLSSYTWTCMIINFLQMRQPPILPVLHQLKNGNISGNEQLNSNNDDTTMKDMFCSDLEKLEGFGQANHESLGGLLFAFFRRYAIEFDYDDQVVSVRHGRYLNKREKGWHIGRNKTSLCVEEPFNVTRNLGNSADVRSVQGIRMELNRAMEMLVAGVPWNYVCTPYEPLSIGSLASVGLSPPVYYSSTISPCDSSTSDVNHSYNKPTTSSNSKHPASATPKHQHQPVYFQTPYSTEANNMVDLHPYERRKSMTYTQRPHDFDQPPLSYRLHTINQGFHKRNGTSLPALMETIPVSQQQQQQQQQLDDPRIIPAHNNAYNKDNTTDFTGSSSIYTAYTPSSSSSPASLPPQHQLISIPSEQNRTVDAIFARYHRNHPRYHSSQEMTLIPQQQQQQQQHRHLHQQQSQQSHTYHPFHPSDQIQQHPSHSGNGGKRGTSSRRRSSQSSTTNSGRTKNSNNSNSSNNVSDWPTISQHLKSSSNTGIAHEPHTDSAQQQRRRRWSTTKKATALSSPESSTISHSSNASSTIEIKLPPKERTLADIVKVDGNKSRPTTMTSVRNNGGGGGGSSSRSGHKQRAQQHPSSGGVECINSIVIIFIVITATWTNRESANAAASPIRIHQQILTVEIKKKTQGLICLALPS</sequence>
<feature type="transmembrane region" description="Helical" evidence="17">
    <location>
        <begin position="281"/>
        <end position="298"/>
    </location>
</feature>
<evidence type="ECO:0000259" key="19">
    <source>
        <dbReference type="Pfam" id="PF03828"/>
    </source>
</evidence>
<keyword evidence="13" id="KW-0804">Transcription</keyword>
<dbReference type="STRING" id="4829.A0A163M8F7"/>
<evidence type="ECO:0000259" key="20">
    <source>
        <dbReference type="Pfam" id="PF22600"/>
    </source>
</evidence>
<dbReference type="GO" id="GO:0070461">
    <property type="term" value="C:SAGA-type complex"/>
    <property type="evidence" value="ECO:0007669"/>
    <property type="project" value="UniProtKB-ARBA"/>
</dbReference>
<dbReference type="PANTHER" id="PTHR12271">
    <property type="entry name" value="POLY A POLYMERASE CID PAP -RELATED"/>
    <property type="match status" value="1"/>
</dbReference>
<evidence type="ECO:0000256" key="14">
    <source>
        <dbReference type="ARBA" id="ARBA00023242"/>
    </source>
</evidence>
<comment type="subcellular location">
    <subcellularLocation>
        <location evidence="3 15">Nucleus</location>
    </subcellularLocation>
</comment>
<dbReference type="GO" id="GO:0016779">
    <property type="term" value="F:nucleotidyltransferase activity"/>
    <property type="evidence" value="ECO:0007669"/>
    <property type="project" value="UniProtKB-ARBA"/>
</dbReference>
<keyword evidence="17" id="KW-0472">Membrane</keyword>
<keyword evidence="17" id="KW-0812">Transmembrane</keyword>
<dbReference type="GO" id="GO:0005634">
    <property type="term" value="C:nucleus"/>
    <property type="evidence" value="ECO:0007669"/>
    <property type="project" value="UniProtKB-SubCell"/>
</dbReference>
<evidence type="ECO:0000256" key="7">
    <source>
        <dbReference type="ARBA" id="ARBA00022771"/>
    </source>
</evidence>
<keyword evidence="14" id="KW-0539">Nucleus</keyword>
<evidence type="ECO:0000256" key="1">
    <source>
        <dbReference type="ARBA" id="ARBA00001936"/>
    </source>
</evidence>
<feature type="region of interest" description="Disordered" evidence="16">
    <location>
        <begin position="199"/>
        <end position="223"/>
    </location>
</feature>
<evidence type="ECO:0000256" key="11">
    <source>
        <dbReference type="ARBA" id="ARBA00023015"/>
    </source>
</evidence>
<dbReference type="GO" id="GO:0008270">
    <property type="term" value="F:zinc ion binding"/>
    <property type="evidence" value="ECO:0007669"/>
    <property type="project" value="UniProtKB-KW"/>
</dbReference>
<name>A0A163M8F7_ABSGL</name>
<dbReference type="Pfam" id="PF03828">
    <property type="entry name" value="PAP_assoc"/>
    <property type="match status" value="1"/>
</dbReference>
<dbReference type="PANTHER" id="PTHR12271:SF113">
    <property type="entry name" value="POLY(A) RNA POLYMERASE CID11"/>
    <property type="match status" value="1"/>
</dbReference>
<feature type="domain" description="PAP-associated" evidence="19">
    <location>
        <begin position="676"/>
        <end position="732"/>
    </location>
</feature>
<keyword evidence="11" id="KW-0805">Transcription regulation</keyword>
<feature type="region of interest" description="Disordered" evidence="16">
    <location>
        <begin position="27"/>
        <end position="58"/>
    </location>
</feature>
<evidence type="ECO:0000256" key="16">
    <source>
        <dbReference type="SAM" id="MobiDB-lite"/>
    </source>
</evidence>
<dbReference type="SUPFAM" id="SSF81301">
    <property type="entry name" value="Nucleotidyltransferase"/>
    <property type="match status" value="1"/>
</dbReference>
<keyword evidence="17" id="KW-1133">Transmembrane helix</keyword>
<dbReference type="SUPFAM" id="SSF81631">
    <property type="entry name" value="PAP/OAS1 substrate-binding domain"/>
    <property type="match status" value="1"/>
</dbReference>
<feature type="compositionally biased region" description="Basic and acidic residues" evidence="16">
    <location>
        <begin position="46"/>
        <end position="55"/>
    </location>
</feature>
<evidence type="ECO:0000256" key="2">
    <source>
        <dbReference type="ARBA" id="ARBA00001946"/>
    </source>
</evidence>
<feature type="compositionally biased region" description="Low complexity" evidence="16">
    <location>
        <begin position="375"/>
        <end position="393"/>
    </location>
</feature>
<dbReference type="Gene3D" id="3.30.460.10">
    <property type="entry name" value="Beta Polymerase, domain 2"/>
    <property type="match status" value="1"/>
</dbReference>
<comment type="similarity">
    <text evidence="15">Belongs to the SGF11 family.</text>
</comment>
<accession>A0A163M8F7</accession>
<keyword evidence="22" id="KW-1185">Reference proteome</keyword>
<keyword evidence="6" id="KW-0479">Metal-binding</keyword>
<feature type="compositionally biased region" description="Polar residues" evidence="16">
    <location>
        <begin position="804"/>
        <end position="819"/>
    </location>
</feature>
<evidence type="ECO:0000256" key="17">
    <source>
        <dbReference type="SAM" id="Phobius"/>
    </source>
</evidence>
<feature type="transmembrane region" description="Helical" evidence="17">
    <location>
        <begin position="250"/>
        <end position="274"/>
    </location>
</feature>
<keyword evidence="5" id="KW-0808">Transferase</keyword>
<evidence type="ECO:0000313" key="22">
    <source>
        <dbReference type="Proteomes" id="UP000078561"/>
    </source>
</evidence>
<evidence type="ECO:0000256" key="8">
    <source>
        <dbReference type="ARBA" id="ARBA00022833"/>
    </source>
</evidence>
<feature type="compositionally biased region" description="Polar residues" evidence="16">
    <location>
        <begin position="27"/>
        <end position="41"/>
    </location>
</feature>
<dbReference type="GO" id="GO:0006325">
    <property type="term" value="P:chromatin organization"/>
    <property type="evidence" value="ECO:0007669"/>
    <property type="project" value="UniProtKB-KW"/>
</dbReference>
<dbReference type="OrthoDB" id="2274644at2759"/>
<feature type="compositionally biased region" description="Basic and acidic residues" evidence="16">
    <location>
        <begin position="1135"/>
        <end position="1152"/>
    </location>
</feature>
<feature type="compositionally biased region" description="Polar residues" evidence="16">
    <location>
        <begin position="351"/>
        <end position="361"/>
    </location>
</feature>
<keyword evidence="18" id="KW-0732">Signal</keyword>
<protein>
    <recommendedName>
        <fullName evidence="15">SAGA-associated factor 11</fullName>
    </recommendedName>
</protein>